<evidence type="ECO:0000256" key="1">
    <source>
        <dbReference type="ARBA" id="ARBA00004202"/>
    </source>
</evidence>
<sequence>MTATTTTTRTGTTQPTGGLLEVHGVHKSYGTLEVLQGVDLVVRPGEVTVVIGPSGSGKSTLLRVINHLEKVDRGFVALDGDLIGYARRGDSLRELKEKDILRQRTQIGFVFQSFNLFPHLTALENVTEAPVSAQGRPRAEVEAEARALLDRVGLADKADARPRQLSGGQQQRVAIARALATRPKVLLFDEPTSALDPELVGEVLDVIQDLAHGGTTIVLVTHEIAFARQIADTVVFMDGGRIVEQGPPARVLDHPAHARTRAFLDKVL</sequence>
<dbReference type="InterPro" id="IPR030679">
    <property type="entry name" value="ABC_ATPase_HisP-typ"/>
</dbReference>
<dbReference type="PROSITE" id="PS00211">
    <property type="entry name" value="ABC_TRANSPORTER_1"/>
    <property type="match status" value="1"/>
</dbReference>
<keyword evidence="5" id="KW-0547">Nucleotide-binding</keyword>
<reference evidence="10 11" key="1">
    <citation type="submission" date="2018-11" db="EMBL/GenBank/DDBJ databases">
        <title>Draft genome sequence of Cellulomonas takizawaensis strain TKZ-21.</title>
        <authorList>
            <person name="Yamamura H."/>
            <person name="Hayashi T."/>
            <person name="Hamada M."/>
            <person name="Serisawa Y."/>
            <person name="Matsuyama K."/>
            <person name="Nakagawa Y."/>
            <person name="Otoguro M."/>
            <person name="Yanagida F."/>
            <person name="Hayakawa M."/>
        </authorList>
    </citation>
    <scope>NUCLEOTIDE SEQUENCE [LARGE SCALE GENOMIC DNA]</scope>
    <source>
        <strain evidence="10 11">TKZ-21</strain>
    </source>
</reference>
<dbReference type="PROSITE" id="PS50893">
    <property type="entry name" value="ABC_TRANSPORTER_2"/>
    <property type="match status" value="1"/>
</dbReference>
<dbReference type="PANTHER" id="PTHR43166:SF9">
    <property type="entry name" value="GLUTAMATE_ASPARTATE IMPORT ATP-BINDING PROTEIN GLTL"/>
    <property type="match status" value="1"/>
</dbReference>
<accession>A0A401UWT2</accession>
<keyword evidence="8" id="KW-0472">Membrane</keyword>
<dbReference type="InterPro" id="IPR027417">
    <property type="entry name" value="P-loop_NTPase"/>
</dbReference>
<keyword evidence="4" id="KW-1003">Cell membrane</keyword>
<dbReference type="EMBL" id="BHYL01000052">
    <property type="protein sequence ID" value="GCD19157.1"/>
    <property type="molecule type" value="Genomic_DNA"/>
</dbReference>
<evidence type="ECO:0000256" key="2">
    <source>
        <dbReference type="ARBA" id="ARBA00005417"/>
    </source>
</evidence>
<feature type="domain" description="ABC transporter" evidence="9">
    <location>
        <begin position="20"/>
        <end position="264"/>
    </location>
</feature>
<organism evidence="10 11">
    <name type="scientific">Cellulomonas algicola</name>
    <dbReference type="NCBI Taxonomy" id="2071633"/>
    <lineage>
        <taxon>Bacteria</taxon>
        <taxon>Bacillati</taxon>
        <taxon>Actinomycetota</taxon>
        <taxon>Actinomycetes</taxon>
        <taxon>Micrococcales</taxon>
        <taxon>Cellulomonadaceae</taxon>
        <taxon>Cellulomonas</taxon>
    </lineage>
</organism>
<comment type="subcellular location">
    <subcellularLocation>
        <location evidence="1">Cell membrane</location>
        <topology evidence="1">Peripheral membrane protein</topology>
    </subcellularLocation>
</comment>
<dbReference type="Gene3D" id="3.40.50.300">
    <property type="entry name" value="P-loop containing nucleotide triphosphate hydrolases"/>
    <property type="match status" value="1"/>
</dbReference>
<dbReference type="Proteomes" id="UP000288246">
    <property type="component" value="Unassembled WGS sequence"/>
</dbReference>
<dbReference type="Pfam" id="PF00005">
    <property type="entry name" value="ABC_tran"/>
    <property type="match status" value="1"/>
</dbReference>
<gene>
    <name evidence="10" type="ORF">CTKZ_07190</name>
</gene>
<proteinExistence type="inferred from homology"/>
<protein>
    <submittedName>
        <fullName evidence="10">Glutamate ABC transporter ATP-binding protein</fullName>
    </submittedName>
</protein>
<dbReference type="SUPFAM" id="SSF52540">
    <property type="entry name" value="P-loop containing nucleoside triphosphate hydrolases"/>
    <property type="match status" value="1"/>
</dbReference>
<evidence type="ECO:0000256" key="4">
    <source>
        <dbReference type="ARBA" id="ARBA00022475"/>
    </source>
</evidence>
<evidence type="ECO:0000313" key="11">
    <source>
        <dbReference type="Proteomes" id="UP000288246"/>
    </source>
</evidence>
<dbReference type="InterPro" id="IPR017871">
    <property type="entry name" value="ABC_transporter-like_CS"/>
</dbReference>
<dbReference type="SMART" id="SM00382">
    <property type="entry name" value="AAA"/>
    <property type="match status" value="1"/>
</dbReference>
<evidence type="ECO:0000259" key="9">
    <source>
        <dbReference type="PROSITE" id="PS50893"/>
    </source>
</evidence>
<evidence type="ECO:0000313" key="10">
    <source>
        <dbReference type="EMBL" id="GCD19157.1"/>
    </source>
</evidence>
<dbReference type="CDD" id="cd03262">
    <property type="entry name" value="ABC_HisP_GlnQ"/>
    <property type="match status" value="1"/>
</dbReference>
<evidence type="ECO:0000256" key="8">
    <source>
        <dbReference type="ARBA" id="ARBA00023136"/>
    </source>
</evidence>
<evidence type="ECO:0000256" key="3">
    <source>
        <dbReference type="ARBA" id="ARBA00022448"/>
    </source>
</evidence>
<comment type="similarity">
    <text evidence="2">Belongs to the ABC transporter superfamily.</text>
</comment>
<dbReference type="OrthoDB" id="4283894at2"/>
<name>A0A401UWT2_9CELL</name>
<dbReference type="InterPro" id="IPR003439">
    <property type="entry name" value="ABC_transporter-like_ATP-bd"/>
</dbReference>
<keyword evidence="7" id="KW-0029">Amino-acid transport</keyword>
<dbReference type="InterPro" id="IPR003593">
    <property type="entry name" value="AAA+_ATPase"/>
</dbReference>
<keyword evidence="11" id="KW-1185">Reference proteome</keyword>
<dbReference type="InterPro" id="IPR050086">
    <property type="entry name" value="MetN_ABC_transporter-like"/>
</dbReference>
<dbReference type="GO" id="GO:0015424">
    <property type="term" value="F:ABC-type amino acid transporter activity"/>
    <property type="evidence" value="ECO:0007669"/>
    <property type="project" value="InterPro"/>
</dbReference>
<dbReference type="GO" id="GO:0005524">
    <property type="term" value="F:ATP binding"/>
    <property type="evidence" value="ECO:0007669"/>
    <property type="project" value="UniProtKB-KW"/>
</dbReference>
<dbReference type="RefSeq" id="WP_124341695.1">
    <property type="nucleotide sequence ID" value="NZ_BHYL01000052.1"/>
</dbReference>
<comment type="caution">
    <text evidence="10">The sequence shown here is derived from an EMBL/GenBank/DDBJ whole genome shotgun (WGS) entry which is preliminary data.</text>
</comment>
<dbReference type="PANTHER" id="PTHR43166">
    <property type="entry name" value="AMINO ACID IMPORT ATP-BINDING PROTEIN"/>
    <property type="match status" value="1"/>
</dbReference>
<evidence type="ECO:0000256" key="6">
    <source>
        <dbReference type="ARBA" id="ARBA00022840"/>
    </source>
</evidence>
<evidence type="ECO:0000256" key="7">
    <source>
        <dbReference type="ARBA" id="ARBA00022970"/>
    </source>
</evidence>
<dbReference type="GO" id="GO:0016887">
    <property type="term" value="F:ATP hydrolysis activity"/>
    <property type="evidence" value="ECO:0007669"/>
    <property type="project" value="InterPro"/>
</dbReference>
<keyword evidence="6 10" id="KW-0067">ATP-binding</keyword>
<dbReference type="AlphaFoldDB" id="A0A401UWT2"/>
<dbReference type="PIRSF" id="PIRSF039085">
    <property type="entry name" value="ABC_ATPase_HisP"/>
    <property type="match status" value="1"/>
</dbReference>
<keyword evidence="3" id="KW-0813">Transport</keyword>
<evidence type="ECO:0000256" key="5">
    <source>
        <dbReference type="ARBA" id="ARBA00022741"/>
    </source>
</evidence>
<dbReference type="GO" id="GO:0005886">
    <property type="term" value="C:plasma membrane"/>
    <property type="evidence" value="ECO:0007669"/>
    <property type="project" value="UniProtKB-SubCell"/>
</dbReference>